<evidence type="ECO:0000313" key="2">
    <source>
        <dbReference type="Proteomes" id="UP000598426"/>
    </source>
</evidence>
<accession>A0ABR8NPS2</accession>
<evidence type="ECO:0000313" key="1">
    <source>
        <dbReference type="EMBL" id="MBD3942640.1"/>
    </source>
</evidence>
<dbReference type="Gene3D" id="3.30.530.20">
    <property type="match status" value="1"/>
</dbReference>
<organism evidence="1 2">
    <name type="scientific">Microbacterium helvum</name>
    <dbReference type="NCBI Taxonomy" id="2773713"/>
    <lineage>
        <taxon>Bacteria</taxon>
        <taxon>Bacillati</taxon>
        <taxon>Actinomycetota</taxon>
        <taxon>Actinomycetes</taxon>
        <taxon>Micrococcales</taxon>
        <taxon>Microbacteriaceae</taxon>
        <taxon>Microbacterium</taxon>
    </lineage>
</organism>
<name>A0ABR8NPS2_9MICO</name>
<dbReference type="InterPro" id="IPR019587">
    <property type="entry name" value="Polyketide_cyclase/dehydratase"/>
</dbReference>
<gene>
    <name evidence="1" type="ORF">IF188_13130</name>
</gene>
<dbReference type="Proteomes" id="UP000598426">
    <property type="component" value="Unassembled WGS sequence"/>
</dbReference>
<protein>
    <submittedName>
        <fullName evidence="1">SRPBCC family protein</fullName>
    </submittedName>
</protein>
<sequence>MPVVEASVVVPLAPELAFAVSQTTGAVRLRWDRFIRRQQFLDGADAAGKGVRTLTVQRSGLRMVSEYVSYRPPTSVGMKMLEGPWFFEKMGGGWRFEPAGEGTRAVWRYNFSCRPAWLAPLAEWIGVRLLQHEIDRRIAGFAAGCADPVVVEAARRAG</sequence>
<dbReference type="InterPro" id="IPR023393">
    <property type="entry name" value="START-like_dom_sf"/>
</dbReference>
<comment type="caution">
    <text evidence="1">The sequence shown here is derived from an EMBL/GenBank/DDBJ whole genome shotgun (WGS) entry which is preliminary data.</text>
</comment>
<proteinExistence type="predicted"/>
<dbReference type="SUPFAM" id="SSF55961">
    <property type="entry name" value="Bet v1-like"/>
    <property type="match status" value="1"/>
</dbReference>
<dbReference type="Pfam" id="PF10604">
    <property type="entry name" value="Polyketide_cyc2"/>
    <property type="match status" value="1"/>
</dbReference>
<reference evidence="1 2" key="1">
    <citation type="submission" date="2020-09" db="EMBL/GenBank/DDBJ databases">
        <title>Isolation and identification of active actinomycetes.</title>
        <authorList>
            <person name="Li X."/>
        </authorList>
    </citation>
    <scope>NUCLEOTIDE SEQUENCE [LARGE SCALE GENOMIC DNA]</scope>
    <source>
        <strain evidence="1 2">NEAU-LLC</strain>
    </source>
</reference>
<dbReference type="RefSeq" id="WP_191172245.1">
    <property type="nucleotide sequence ID" value="NZ_JACXZS010000008.1"/>
</dbReference>
<dbReference type="EMBL" id="JACXZS010000008">
    <property type="protein sequence ID" value="MBD3942640.1"/>
    <property type="molecule type" value="Genomic_DNA"/>
</dbReference>
<keyword evidence="2" id="KW-1185">Reference proteome</keyword>